<evidence type="ECO:0000256" key="12">
    <source>
        <dbReference type="ARBA" id="ARBA00023209"/>
    </source>
</evidence>
<comment type="subcellular location">
    <subcellularLocation>
        <location evidence="1">Membrane</location>
        <topology evidence="1">Multi-pass membrane protein</topology>
    </subcellularLocation>
</comment>
<dbReference type="GO" id="GO:0008444">
    <property type="term" value="F:CDP-diacylglycerol-glycerol-3-phosphate 3-phosphatidyltransferase activity"/>
    <property type="evidence" value="ECO:0007669"/>
    <property type="project" value="UniProtKB-UniRule"/>
</dbReference>
<feature type="transmembrane region" description="Helical" evidence="17">
    <location>
        <begin position="160"/>
        <end position="177"/>
    </location>
</feature>
<comment type="pathway">
    <text evidence="2">Phospholipid metabolism; phosphatidylglycerol biosynthesis; phosphatidylglycerol from CDP-diacylglycerol: step 1/2.</text>
</comment>
<dbReference type="GO" id="GO:0046474">
    <property type="term" value="P:glycerophospholipid biosynthetic process"/>
    <property type="evidence" value="ECO:0007669"/>
    <property type="project" value="TreeGrafter"/>
</dbReference>
<dbReference type="PANTHER" id="PTHR14269">
    <property type="entry name" value="CDP-DIACYLGLYCEROL--GLYCEROL-3-PHOSPHATE 3-PHOSPHATIDYLTRANSFERASE-RELATED"/>
    <property type="match status" value="1"/>
</dbReference>
<feature type="transmembrane region" description="Helical" evidence="17">
    <location>
        <begin position="97"/>
        <end position="117"/>
    </location>
</feature>
<keyword evidence="8 17" id="KW-0812">Transmembrane</keyword>
<proteinExistence type="inferred from homology"/>
<evidence type="ECO:0000313" key="18">
    <source>
        <dbReference type="EMBL" id="GHB92224.1"/>
    </source>
</evidence>
<dbReference type="AlphaFoldDB" id="A0A8J3D7A9"/>
<evidence type="ECO:0000256" key="5">
    <source>
        <dbReference type="ARBA" id="ARBA00014944"/>
    </source>
</evidence>
<evidence type="ECO:0000256" key="16">
    <source>
        <dbReference type="RuleBase" id="RU003750"/>
    </source>
</evidence>
<dbReference type="PROSITE" id="PS00379">
    <property type="entry name" value="CDP_ALCOHOL_P_TRANSF"/>
    <property type="match status" value="1"/>
</dbReference>
<keyword evidence="13" id="KW-1208">Phospholipid metabolism</keyword>
<sequence length="229" mass="25300">MCLGVRKESLVLRAIYIYSDDVDKLRTCIFLNLPNLLSLSRIAFLFLIAALLFLNVKGAVMAALVCFIIAALTDWADGYVARRFKLITDFGKLMDALADKVLMVGMFVILVSIPGFLPRWSLFLVLIIIGREFLITGLRLVAASRGVVLAAEKGGKIKTVFQILAASVLLLALSLARDFGMDGVVLKTLFWTGMGLFVFATGLTLQSGATYLTKYWFLFKPVENENSQK</sequence>
<evidence type="ECO:0000256" key="8">
    <source>
        <dbReference type="ARBA" id="ARBA00022692"/>
    </source>
</evidence>
<feature type="transmembrane region" description="Helical" evidence="17">
    <location>
        <begin position="189"/>
        <end position="212"/>
    </location>
</feature>
<keyword evidence="11 17" id="KW-0472">Membrane</keyword>
<evidence type="ECO:0000256" key="4">
    <source>
        <dbReference type="ARBA" id="ARBA00013170"/>
    </source>
</evidence>
<feature type="transmembrane region" description="Helical" evidence="17">
    <location>
        <begin position="33"/>
        <end position="53"/>
    </location>
</feature>
<feature type="transmembrane region" description="Helical" evidence="17">
    <location>
        <begin position="59"/>
        <end position="76"/>
    </location>
</feature>
<keyword evidence="19" id="KW-1185">Reference proteome</keyword>
<evidence type="ECO:0000256" key="2">
    <source>
        <dbReference type="ARBA" id="ARBA00005042"/>
    </source>
</evidence>
<evidence type="ECO:0000256" key="1">
    <source>
        <dbReference type="ARBA" id="ARBA00004141"/>
    </source>
</evidence>
<name>A0A8J3D7A9_9BACT</name>
<evidence type="ECO:0000256" key="7">
    <source>
        <dbReference type="ARBA" id="ARBA00022679"/>
    </source>
</evidence>
<organism evidence="18 19">
    <name type="scientific">Cerasicoccus arenae</name>
    <dbReference type="NCBI Taxonomy" id="424488"/>
    <lineage>
        <taxon>Bacteria</taxon>
        <taxon>Pseudomonadati</taxon>
        <taxon>Verrucomicrobiota</taxon>
        <taxon>Opitutia</taxon>
        <taxon>Puniceicoccales</taxon>
        <taxon>Cerasicoccaceae</taxon>
        <taxon>Cerasicoccus</taxon>
    </lineage>
</organism>
<dbReference type="Gene3D" id="1.20.120.1760">
    <property type="match status" value="1"/>
</dbReference>
<reference evidence="18" key="2">
    <citation type="submission" date="2020-09" db="EMBL/GenBank/DDBJ databases">
        <authorList>
            <person name="Sun Q."/>
            <person name="Kim S."/>
        </authorList>
    </citation>
    <scope>NUCLEOTIDE SEQUENCE</scope>
    <source>
        <strain evidence="18">KCTC 12870</strain>
    </source>
</reference>
<gene>
    <name evidence="18" type="ORF">GCM10007047_04090</name>
</gene>
<comment type="similarity">
    <text evidence="3 16">Belongs to the CDP-alcohol phosphatidyltransferase class-I family.</text>
</comment>
<keyword evidence="6" id="KW-0444">Lipid biosynthesis</keyword>
<keyword evidence="9 17" id="KW-1133">Transmembrane helix</keyword>
<dbReference type="PANTHER" id="PTHR14269:SF11">
    <property type="entry name" value="CDP-DIACYLGLYCEROL--GLYCEROL-3-PHOSPHATE 3-PHOSPHATIDYLTRANSFERASE"/>
    <property type="match status" value="1"/>
</dbReference>
<keyword evidence="7 16" id="KW-0808">Transferase</keyword>
<evidence type="ECO:0000256" key="14">
    <source>
        <dbReference type="ARBA" id="ARBA00048586"/>
    </source>
</evidence>
<dbReference type="InterPro" id="IPR043130">
    <property type="entry name" value="CDP-OH_PTrfase_TM_dom"/>
</dbReference>
<dbReference type="InterPro" id="IPR004570">
    <property type="entry name" value="Phosphatidylglycerol_P_synth"/>
</dbReference>
<evidence type="ECO:0000256" key="15">
    <source>
        <dbReference type="NCBIfam" id="TIGR00560"/>
    </source>
</evidence>
<dbReference type="Proteomes" id="UP000642829">
    <property type="component" value="Unassembled WGS sequence"/>
</dbReference>
<dbReference type="NCBIfam" id="TIGR00560">
    <property type="entry name" value="pgsA"/>
    <property type="match status" value="1"/>
</dbReference>
<keyword evidence="12" id="KW-0594">Phospholipid biosynthesis</keyword>
<evidence type="ECO:0000256" key="3">
    <source>
        <dbReference type="ARBA" id="ARBA00010441"/>
    </source>
</evidence>
<reference evidence="18" key="1">
    <citation type="journal article" date="2014" name="Int. J. Syst. Evol. Microbiol.">
        <title>Complete genome sequence of Corynebacterium casei LMG S-19264T (=DSM 44701T), isolated from a smear-ripened cheese.</title>
        <authorList>
            <consortium name="US DOE Joint Genome Institute (JGI-PGF)"/>
            <person name="Walter F."/>
            <person name="Albersmeier A."/>
            <person name="Kalinowski J."/>
            <person name="Ruckert C."/>
        </authorList>
    </citation>
    <scope>NUCLEOTIDE SEQUENCE</scope>
    <source>
        <strain evidence="18">KCTC 12870</strain>
    </source>
</reference>
<evidence type="ECO:0000256" key="6">
    <source>
        <dbReference type="ARBA" id="ARBA00022516"/>
    </source>
</evidence>
<dbReference type="InterPro" id="IPR050324">
    <property type="entry name" value="CDP-alcohol_PTase-I"/>
</dbReference>
<dbReference type="InterPro" id="IPR048254">
    <property type="entry name" value="CDP_ALCOHOL_P_TRANSF_CS"/>
</dbReference>
<dbReference type="EMBL" id="BMXG01000002">
    <property type="protein sequence ID" value="GHB92224.1"/>
    <property type="molecule type" value="Genomic_DNA"/>
</dbReference>
<evidence type="ECO:0000256" key="11">
    <source>
        <dbReference type="ARBA" id="ARBA00023136"/>
    </source>
</evidence>
<protein>
    <recommendedName>
        <fullName evidence="5 15">CDP-diacylglycerol--glycerol-3-phosphate 3-phosphatidyltransferase</fullName>
        <ecNumber evidence="4 15">2.7.8.5</ecNumber>
    </recommendedName>
</protein>
<evidence type="ECO:0000256" key="17">
    <source>
        <dbReference type="SAM" id="Phobius"/>
    </source>
</evidence>
<evidence type="ECO:0000256" key="10">
    <source>
        <dbReference type="ARBA" id="ARBA00023098"/>
    </source>
</evidence>
<evidence type="ECO:0000256" key="13">
    <source>
        <dbReference type="ARBA" id="ARBA00023264"/>
    </source>
</evidence>
<evidence type="ECO:0000256" key="9">
    <source>
        <dbReference type="ARBA" id="ARBA00022989"/>
    </source>
</evidence>
<keyword evidence="10" id="KW-0443">Lipid metabolism</keyword>
<dbReference type="GO" id="GO:0016020">
    <property type="term" value="C:membrane"/>
    <property type="evidence" value="ECO:0007669"/>
    <property type="project" value="UniProtKB-SubCell"/>
</dbReference>
<dbReference type="InterPro" id="IPR000462">
    <property type="entry name" value="CDP-OH_P_trans"/>
</dbReference>
<comment type="catalytic activity">
    <reaction evidence="14">
        <text>a CDP-1,2-diacyl-sn-glycerol + sn-glycerol 3-phosphate = a 1,2-diacyl-sn-glycero-3-phospho-(1'-sn-glycero-3'-phosphate) + CMP + H(+)</text>
        <dbReference type="Rhea" id="RHEA:12593"/>
        <dbReference type="ChEBI" id="CHEBI:15378"/>
        <dbReference type="ChEBI" id="CHEBI:57597"/>
        <dbReference type="ChEBI" id="CHEBI:58332"/>
        <dbReference type="ChEBI" id="CHEBI:60110"/>
        <dbReference type="ChEBI" id="CHEBI:60377"/>
        <dbReference type="EC" id="2.7.8.5"/>
    </reaction>
</comment>
<evidence type="ECO:0000313" key="19">
    <source>
        <dbReference type="Proteomes" id="UP000642829"/>
    </source>
</evidence>
<comment type="caution">
    <text evidence="18">The sequence shown here is derived from an EMBL/GenBank/DDBJ whole genome shotgun (WGS) entry which is preliminary data.</text>
</comment>
<dbReference type="PIRSF" id="PIRSF000847">
    <property type="entry name" value="Phos_ph_gly_syn"/>
    <property type="match status" value="1"/>
</dbReference>
<accession>A0A8J3D7A9</accession>
<dbReference type="EC" id="2.7.8.5" evidence="4 15"/>
<dbReference type="Pfam" id="PF01066">
    <property type="entry name" value="CDP-OH_P_transf"/>
    <property type="match status" value="1"/>
</dbReference>